<dbReference type="GO" id="GO:0045892">
    <property type="term" value="P:negative regulation of DNA-templated transcription"/>
    <property type="evidence" value="ECO:0007669"/>
    <property type="project" value="TreeGrafter"/>
</dbReference>
<comment type="caution">
    <text evidence="1">The sequence shown here is derived from an EMBL/GenBank/DDBJ whole genome shotgun (WGS) entry which is preliminary data.</text>
</comment>
<dbReference type="PANTHER" id="PTHR37941:SF1">
    <property type="entry name" value="FUMARASE E-RELATED"/>
    <property type="match status" value="1"/>
</dbReference>
<dbReference type="EMBL" id="LUUJ01000044">
    <property type="protein sequence ID" value="OAI19907.1"/>
    <property type="molecule type" value="Genomic_DNA"/>
</dbReference>
<evidence type="ECO:0000313" key="2">
    <source>
        <dbReference type="Proteomes" id="UP000077857"/>
    </source>
</evidence>
<gene>
    <name evidence="1" type="ORF">A1507_06065</name>
</gene>
<evidence type="ECO:0008006" key="3">
    <source>
        <dbReference type="Google" id="ProtNLM"/>
    </source>
</evidence>
<name>A0A177NPC1_9GAMM</name>
<protein>
    <recommendedName>
        <fullName evidence="3">Mannitol repressor protein</fullName>
    </recommendedName>
</protein>
<dbReference type="AlphaFoldDB" id="A0A177NPC1"/>
<dbReference type="InterPro" id="IPR038026">
    <property type="entry name" value="MtlR-like_sf"/>
</dbReference>
<dbReference type="PANTHER" id="PTHR37941">
    <property type="entry name" value="FUMARASE E-RELATED"/>
    <property type="match status" value="1"/>
</dbReference>
<organism evidence="1 2">
    <name type="scientific">Methylomonas koyamae</name>
    <dbReference type="NCBI Taxonomy" id="702114"/>
    <lineage>
        <taxon>Bacteria</taxon>
        <taxon>Pseudomonadati</taxon>
        <taxon>Pseudomonadota</taxon>
        <taxon>Gammaproteobacteria</taxon>
        <taxon>Methylococcales</taxon>
        <taxon>Methylococcaceae</taxon>
        <taxon>Methylomonas</taxon>
    </lineage>
</organism>
<dbReference type="SUPFAM" id="SSF158668">
    <property type="entry name" value="MtlR-like"/>
    <property type="match status" value="1"/>
</dbReference>
<dbReference type="Proteomes" id="UP000077857">
    <property type="component" value="Unassembled WGS sequence"/>
</dbReference>
<accession>A0A177NPC1</accession>
<dbReference type="InterPro" id="IPR007761">
    <property type="entry name" value="MtlR-like"/>
</dbReference>
<dbReference type="Gene3D" id="1.20.120.330">
    <property type="entry name" value="Nucleotidyltransferases domain 2"/>
    <property type="match status" value="1"/>
</dbReference>
<dbReference type="Pfam" id="PF05068">
    <property type="entry name" value="MtlR"/>
    <property type="match status" value="1"/>
</dbReference>
<dbReference type="OrthoDB" id="9814134at2"/>
<sequence>MLLENAVAAELEKLLEFTRYFDYKHANDREIVIVGCAYIESLVKEIIKATFIPDEKEAHKLLNESAGALSSLVPRARLLYLLGVIPEVVYKDIQTVGRIRNEFAHKVNASFTDNTIVQLCGNLQWHIQSMFMQPPPGVGARNLYQVGVNQLVTYLVALPNLQRSKREKTN</sequence>
<proteinExistence type="predicted"/>
<reference evidence="1 2" key="1">
    <citation type="submission" date="2016-03" db="EMBL/GenBank/DDBJ databases">
        <authorList>
            <person name="Ploux O."/>
        </authorList>
    </citation>
    <scope>NUCLEOTIDE SEQUENCE [LARGE SCALE GENOMIC DNA]</scope>
    <source>
        <strain evidence="1 2">R-45378</strain>
    </source>
</reference>
<evidence type="ECO:0000313" key="1">
    <source>
        <dbReference type="EMBL" id="OAI19907.1"/>
    </source>
</evidence>